<dbReference type="PANTHER" id="PTHR36511">
    <property type="entry name" value="MERR FAMILY BACTERIAL REGULATORY PROTEIN"/>
    <property type="match status" value="1"/>
</dbReference>
<evidence type="ECO:0000256" key="2">
    <source>
        <dbReference type="ARBA" id="ARBA00023125"/>
    </source>
</evidence>
<keyword evidence="2" id="KW-0238">DNA-binding</keyword>
<dbReference type="CDD" id="cd00093">
    <property type="entry name" value="HTH_XRE"/>
    <property type="match status" value="1"/>
</dbReference>
<dbReference type="SUPFAM" id="SSF47413">
    <property type="entry name" value="lambda repressor-like DNA-binding domains"/>
    <property type="match status" value="1"/>
</dbReference>
<dbReference type="PANTHER" id="PTHR36511:SF3">
    <property type="entry name" value="ANTITOXIN HIGA-2"/>
    <property type="match status" value="1"/>
</dbReference>
<dbReference type="InterPro" id="IPR052359">
    <property type="entry name" value="HTH-type_reg/antitoxin"/>
</dbReference>
<keyword evidence="3" id="KW-0804">Transcription</keyword>
<dbReference type="EMBL" id="PVZS01000029">
    <property type="protein sequence ID" value="PSC03232.1"/>
    <property type="molecule type" value="Genomic_DNA"/>
</dbReference>
<organism evidence="5 6">
    <name type="scientific">Alsobacter soli</name>
    <dbReference type="NCBI Taxonomy" id="2109933"/>
    <lineage>
        <taxon>Bacteria</taxon>
        <taxon>Pseudomonadati</taxon>
        <taxon>Pseudomonadota</taxon>
        <taxon>Alphaproteobacteria</taxon>
        <taxon>Hyphomicrobiales</taxon>
        <taxon>Alsobacteraceae</taxon>
        <taxon>Alsobacter</taxon>
    </lineage>
</organism>
<dbReference type="Gene3D" id="1.10.260.40">
    <property type="entry name" value="lambda repressor-like DNA-binding domains"/>
    <property type="match status" value="1"/>
</dbReference>
<proteinExistence type="predicted"/>
<gene>
    <name evidence="5" type="ORF">SLNSH_20015</name>
</gene>
<dbReference type="GO" id="GO:0003677">
    <property type="term" value="F:DNA binding"/>
    <property type="evidence" value="ECO:0007669"/>
    <property type="project" value="UniProtKB-KW"/>
</dbReference>
<dbReference type="Proteomes" id="UP000239772">
    <property type="component" value="Unassembled WGS sequence"/>
</dbReference>
<protein>
    <submittedName>
        <fullName evidence="5">Transcriptional regulator</fullName>
    </submittedName>
</protein>
<evidence type="ECO:0000313" key="6">
    <source>
        <dbReference type="Proteomes" id="UP000239772"/>
    </source>
</evidence>
<evidence type="ECO:0000313" key="5">
    <source>
        <dbReference type="EMBL" id="PSC03232.1"/>
    </source>
</evidence>
<feature type="domain" description="HTH cro/C1-type" evidence="4">
    <location>
        <begin position="54"/>
        <end position="98"/>
    </location>
</feature>
<dbReference type="Pfam" id="PF01381">
    <property type="entry name" value="HTH_3"/>
    <property type="match status" value="1"/>
</dbReference>
<dbReference type="RefSeq" id="WP_106339262.1">
    <property type="nucleotide sequence ID" value="NZ_PVZS01000029.1"/>
</dbReference>
<reference evidence="6" key="1">
    <citation type="submission" date="2018-03" db="EMBL/GenBank/DDBJ databases">
        <authorList>
            <person name="Sun L."/>
            <person name="Liu H."/>
            <person name="Chen W."/>
            <person name="Huang K."/>
            <person name="Liu W."/>
            <person name="Gao X."/>
        </authorList>
    </citation>
    <scope>NUCLEOTIDE SEQUENCE [LARGE SCALE GENOMIC DNA]</scope>
    <source>
        <strain evidence="6">SH9</strain>
    </source>
</reference>
<sequence>MSKASSKTYRSEIAAAVHEMVEGFHDAGLVDKQTMCQFDASCIATAEPLPPEEIRALREREQVSQPVFARYLNVSKNLVSDWERGVKKPGGPALRLLSVVKKNGLRSIA</sequence>
<dbReference type="AlphaFoldDB" id="A0A2T1HNM0"/>
<evidence type="ECO:0000256" key="1">
    <source>
        <dbReference type="ARBA" id="ARBA00023015"/>
    </source>
</evidence>
<evidence type="ECO:0000256" key="3">
    <source>
        <dbReference type="ARBA" id="ARBA00023163"/>
    </source>
</evidence>
<dbReference type="OrthoDB" id="9799384at2"/>
<name>A0A2T1HNM0_9HYPH</name>
<evidence type="ECO:0000259" key="4">
    <source>
        <dbReference type="PROSITE" id="PS50943"/>
    </source>
</evidence>
<accession>A0A2T1HNM0</accession>
<comment type="caution">
    <text evidence="5">The sequence shown here is derived from an EMBL/GenBank/DDBJ whole genome shotgun (WGS) entry which is preliminary data.</text>
</comment>
<dbReference type="InterPro" id="IPR001387">
    <property type="entry name" value="Cro/C1-type_HTH"/>
</dbReference>
<dbReference type="InterPro" id="IPR010982">
    <property type="entry name" value="Lambda_DNA-bd_dom_sf"/>
</dbReference>
<dbReference type="PROSITE" id="PS50943">
    <property type="entry name" value="HTH_CROC1"/>
    <property type="match status" value="1"/>
</dbReference>
<keyword evidence="6" id="KW-1185">Reference proteome</keyword>
<keyword evidence="1" id="KW-0805">Transcription regulation</keyword>